<dbReference type="EMBL" id="BMQG01000001">
    <property type="protein sequence ID" value="GGM31615.1"/>
    <property type="molecule type" value="Genomic_DNA"/>
</dbReference>
<evidence type="ECO:0000256" key="1">
    <source>
        <dbReference type="SAM" id="Coils"/>
    </source>
</evidence>
<dbReference type="AlphaFoldDB" id="A0A8H9GIL4"/>
<keyword evidence="3" id="KW-1133">Transmembrane helix</keyword>
<feature type="transmembrane region" description="Helical" evidence="3">
    <location>
        <begin position="377"/>
        <end position="396"/>
    </location>
</feature>
<feature type="transmembrane region" description="Helical" evidence="3">
    <location>
        <begin position="278"/>
        <end position="299"/>
    </location>
</feature>
<dbReference type="RefSeq" id="WP_229781010.1">
    <property type="nucleotide sequence ID" value="NZ_BMQG01000001.1"/>
</dbReference>
<organism evidence="4 5">
    <name type="scientific">Deinococcus arenae</name>
    <dbReference type="NCBI Taxonomy" id="1452751"/>
    <lineage>
        <taxon>Bacteria</taxon>
        <taxon>Thermotogati</taxon>
        <taxon>Deinococcota</taxon>
        <taxon>Deinococci</taxon>
        <taxon>Deinococcales</taxon>
        <taxon>Deinococcaceae</taxon>
        <taxon>Deinococcus</taxon>
    </lineage>
</organism>
<protein>
    <submittedName>
        <fullName evidence="4">Uncharacterized protein</fullName>
    </submittedName>
</protein>
<name>A0A8H9GIL4_9DEIO</name>
<dbReference type="Proteomes" id="UP000600547">
    <property type="component" value="Unassembled WGS sequence"/>
</dbReference>
<feature type="transmembrane region" description="Helical" evidence="3">
    <location>
        <begin position="248"/>
        <end position="272"/>
    </location>
</feature>
<keyword evidence="5" id="KW-1185">Reference proteome</keyword>
<feature type="coiled-coil region" evidence="1">
    <location>
        <begin position="180"/>
        <end position="207"/>
    </location>
</feature>
<feature type="compositionally biased region" description="Basic and acidic residues" evidence="2">
    <location>
        <begin position="1"/>
        <end position="16"/>
    </location>
</feature>
<keyword evidence="3" id="KW-0472">Membrane</keyword>
<feature type="transmembrane region" description="Helical" evidence="3">
    <location>
        <begin position="320"/>
        <end position="339"/>
    </location>
</feature>
<gene>
    <name evidence="4" type="ORF">GCM10008956_04730</name>
</gene>
<evidence type="ECO:0000256" key="2">
    <source>
        <dbReference type="SAM" id="MobiDB-lite"/>
    </source>
</evidence>
<keyword evidence="1" id="KW-0175">Coiled coil</keyword>
<evidence type="ECO:0000313" key="5">
    <source>
        <dbReference type="Proteomes" id="UP000600547"/>
    </source>
</evidence>
<sequence>MSERTPDSPADTEVRPLSRVTLSGPDLSTVNLEFEDGAHERRGDTQQVIVPPFPEEPQADTGATLTSPLPDEPFDPARYEAALPVPDPLGAEAFMPVLTPAHFGELLGDLSGELQLVRDEAARAALTSRSRLLRLNVEQYRVNFELARTTLNRVLAETGVGVRTSWARQQEHLNFMNAASSGVERAYEQATEAIEQARAARFEALAQAGVRPDTVTAEDFYTQQALAQLAAEGHAVRPPEQKSGSKRVFNAFAVFSKFFVGLISGVSINLLFNPESRLYLTLIALTAGVMFSVLLLWLVDELSYRAKLAASTPGMSRPANYVLGIVAVTLLYLGVEGFLNWDGILRTTQEIAANAAQQGQLTDLSAAPDGPATPEHWSLLVFTLALVGMAAGAALIQGRERARGVLERERLTARVSALKAGGTWHEVARATDLVTYLEAARDRLAPPRDVTSPDHARLNERVLSHWESERDGQVQAVTGALVREARALHETLEEFAAQVQAARFPQRRAGWRGLLG</sequence>
<feature type="region of interest" description="Disordered" evidence="2">
    <location>
        <begin position="1"/>
        <end position="74"/>
    </location>
</feature>
<proteinExistence type="predicted"/>
<evidence type="ECO:0000256" key="3">
    <source>
        <dbReference type="SAM" id="Phobius"/>
    </source>
</evidence>
<evidence type="ECO:0000313" key="4">
    <source>
        <dbReference type="EMBL" id="GGM31615.1"/>
    </source>
</evidence>
<comment type="caution">
    <text evidence="4">The sequence shown here is derived from an EMBL/GenBank/DDBJ whole genome shotgun (WGS) entry which is preliminary data.</text>
</comment>
<keyword evidence="3" id="KW-0812">Transmembrane</keyword>
<accession>A0A8H9GIL4</accession>
<reference evidence="5" key="1">
    <citation type="journal article" date="2019" name="Int. J. Syst. Evol. Microbiol.">
        <title>The Global Catalogue of Microorganisms (GCM) 10K type strain sequencing project: providing services to taxonomists for standard genome sequencing and annotation.</title>
        <authorList>
            <consortium name="The Broad Institute Genomics Platform"/>
            <consortium name="The Broad Institute Genome Sequencing Center for Infectious Disease"/>
            <person name="Wu L."/>
            <person name="Ma J."/>
        </authorList>
    </citation>
    <scope>NUCLEOTIDE SEQUENCE [LARGE SCALE GENOMIC DNA]</scope>
    <source>
        <strain evidence="5">JCM 31047</strain>
    </source>
</reference>